<comment type="cofactor">
    <cofactor evidence="1">
        <name>a divalent metal cation</name>
        <dbReference type="ChEBI" id="CHEBI:60240"/>
    </cofactor>
</comment>
<dbReference type="PROSITE" id="PS51682">
    <property type="entry name" value="SAM_OMT_I"/>
    <property type="match status" value="1"/>
</dbReference>
<dbReference type="CDD" id="cd07383">
    <property type="entry name" value="MPP_Dcr2"/>
    <property type="match status" value="1"/>
</dbReference>
<evidence type="ECO:0000259" key="7">
    <source>
        <dbReference type="Pfam" id="PF00149"/>
    </source>
</evidence>
<organism evidence="8 9">
    <name type="scientific">Hibiscus sabdariffa</name>
    <name type="common">roselle</name>
    <dbReference type="NCBI Taxonomy" id="183260"/>
    <lineage>
        <taxon>Eukaryota</taxon>
        <taxon>Viridiplantae</taxon>
        <taxon>Streptophyta</taxon>
        <taxon>Embryophyta</taxon>
        <taxon>Tracheophyta</taxon>
        <taxon>Spermatophyta</taxon>
        <taxon>Magnoliopsida</taxon>
        <taxon>eudicotyledons</taxon>
        <taxon>Gunneridae</taxon>
        <taxon>Pentapetalae</taxon>
        <taxon>rosids</taxon>
        <taxon>malvids</taxon>
        <taxon>Malvales</taxon>
        <taxon>Malvaceae</taxon>
        <taxon>Malvoideae</taxon>
        <taxon>Hibiscus</taxon>
    </lineage>
</organism>
<dbReference type="Pfam" id="PF06966">
    <property type="entry name" value="DUF1295"/>
    <property type="match status" value="2"/>
</dbReference>
<protein>
    <recommendedName>
        <fullName evidence="7">Calcineurin-like phosphoesterase domain-containing protein</fullName>
    </recommendedName>
</protein>
<dbReference type="InterPro" id="IPR029063">
    <property type="entry name" value="SAM-dependent_MTases_sf"/>
</dbReference>
<keyword evidence="4" id="KW-0949">S-adenosyl-L-methionine</keyword>
<dbReference type="PROSITE" id="PS50244">
    <property type="entry name" value="S5A_REDUCTASE"/>
    <property type="match status" value="1"/>
</dbReference>
<feature type="transmembrane region" description="Helical" evidence="6">
    <location>
        <begin position="564"/>
        <end position="584"/>
    </location>
</feature>
<dbReference type="Gene3D" id="3.60.21.10">
    <property type="match status" value="1"/>
</dbReference>
<dbReference type="InterPro" id="IPR004843">
    <property type="entry name" value="Calcineurin-like_PHP"/>
</dbReference>
<feature type="transmembrane region" description="Helical" evidence="6">
    <location>
        <begin position="344"/>
        <end position="362"/>
    </location>
</feature>
<dbReference type="Proteomes" id="UP001396334">
    <property type="component" value="Unassembled WGS sequence"/>
</dbReference>
<evidence type="ECO:0000256" key="5">
    <source>
        <dbReference type="ARBA" id="ARBA00023453"/>
    </source>
</evidence>
<dbReference type="SUPFAM" id="SSF56300">
    <property type="entry name" value="Metallo-dependent phosphatases"/>
    <property type="match status" value="1"/>
</dbReference>
<gene>
    <name evidence="8" type="ORF">V6N11_058135</name>
</gene>
<evidence type="ECO:0000256" key="2">
    <source>
        <dbReference type="ARBA" id="ARBA00022603"/>
    </source>
</evidence>
<keyword evidence="6" id="KW-0472">Membrane</keyword>
<sequence>MSPWAMTKSAAINQNTSRSILLSLTQMAAIFAVGRCSASVYQRAVVYLSRPQRFQSLYSRAAESRFIRLNNLTRNCSLSSNAAPFIVADDEKYGNKQVISITPGLYDYILANVREPPILRQLREETANMRGSQMQVSPDQAQLLAMLVQILGAERCIELGVYTGYSSLAVALALPESGCLVACERDARSLEVAKRYYELAGVSHKVSVKHGLAADVLKSMISNGETCSYDFAFVDAEKKMNQEYFELLLQLVRVGGIIVIDNVLWHGKVADPLVNDAKTVSIRSFNKTLMANKRVSISMSNNGASLSPIWSWCFHHPLLLANVLFFFNVNVLFWVIGHIQCSNWMIDLYWTVIPVLLVYYYAAHPLAQFDRWRSKLVIALTWVWSIRLTHNYFRRENWQWGAREDWRFTDMRRQYVDKPLNIWDFVAALVCLCGVVTAYFADTQLHDFVTRNHKLKELGKPMVPNLDRGLWRYSRHPNYFGEQLWWWGLVVFAWSLGHGWTFVGALVNSICLAYVTVLVEQRMLKQEYRADAYSICDADNNKLKIDRSYCLEHNKELEVMADSVGFVVAFAVVWLCFVPINASAPGQYPPRQQRITQKPSLKLRFGRNGEFKILQVVDMHYAGGKMTLCKDVLRSQVQGCSDLNTTAFIRRMIEAEKPDLIVFTGDNIYGSDSKDSAKSMDAAFAPAIAARIPWAPVLGNHDQEGTLSRERVGGAEGSGFVNKSILNLYFLDSGDYSTVPAIPGYGWIKPSQQLWFQRTSAKLRRAYMSPPVVQKSSAPGLVYFHIPLPEVASFDSSNFTGVKQEGIGSASANSGFFTTLVEAGDVKAVFTGHDHINDFCGKLTGIQLCYGGGFGYHAYGKARWSRRARVVLASLEKTEGRSWGAVKSIKTWKRLDDQHLTAIDAEVLWSKHFGKVL</sequence>
<dbReference type="InterPro" id="IPR010721">
    <property type="entry name" value="UstE-like"/>
</dbReference>
<evidence type="ECO:0000313" key="9">
    <source>
        <dbReference type="Proteomes" id="UP001396334"/>
    </source>
</evidence>
<dbReference type="InterPro" id="IPR002935">
    <property type="entry name" value="SAM_O-MeTrfase"/>
</dbReference>
<evidence type="ECO:0000256" key="4">
    <source>
        <dbReference type="ARBA" id="ARBA00022691"/>
    </source>
</evidence>
<dbReference type="PANTHER" id="PTHR32440:SF0">
    <property type="entry name" value="PHOSPHATASE DCR2-RELATED"/>
    <property type="match status" value="1"/>
</dbReference>
<keyword evidence="6" id="KW-1133">Transmembrane helix</keyword>
<proteinExistence type="inferred from homology"/>
<keyword evidence="6" id="KW-0812">Transmembrane</keyword>
<reference evidence="8 9" key="1">
    <citation type="journal article" date="2024" name="G3 (Bethesda)">
        <title>Genome assembly of Hibiscus sabdariffa L. provides insights into metabolisms of medicinal natural products.</title>
        <authorList>
            <person name="Kim T."/>
        </authorList>
    </citation>
    <scope>NUCLEOTIDE SEQUENCE [LARGE SCALE GENOMIC DNA]</scope>
    <source>
        <strain evidence="8">TK-2024</strain>
        <tissue evidence="8">Old leaves</tissue>
    </source>
</reference>
<evidence type="ECO:0000256" key="6">
    <source>
        <dbReference type="SAM" id="Phobius"/>
    </source>
</evidence>
<feature type="transmembrane region" description="Helical" evidence="6">
    <location>
        <begin position="484"/>
        <end position="517"/>
    </location>
</feature>
<dbReference type="SUPFAM" id="SSF53335">
    <property type="entry name" value="S-adenosyl-L-methionine-dependent methyltransferases"/>
    <property type="match status" value="1"/>
</dbReference>
<dbReference type="Gene3D" id="1.20.120.1630">
    <property type="match status" value="1"/>
</dbReference>
<dbReference type="Pfam" id="PF00149">
    <property type="entry name" value="Metallophos"/>
    <property type="match status" value="1"/>
</dbReference>
<comment type="caution">
    <text evidence="8">The sequence shown here is derived from an EMBL/GenBank/DDBJ whole genome shotgun (WGS) entry which is preliminary data.</text>
</comment>
<evidence type="ECO:0000256" key="3">
    <source>
        <dbReference type="ARBA" id="ARBA00022679"/>
    </source>
</evidence>
<dbReference type="InterPro" id="IPR029052">
    <property type="entry name" value="Metallo-depent_PP-like"/>
</dbReference>
<accession>A0ABR2NG52</accession>
<dbReference type="CDD" id="cd02440">
    <property type="entry name" value="AdoMet_MTases"/>
    <property type="match status" value="1"/>
</dbReference>
<evidence type="ECO:0000256" key="1">
    <source>
        <dbReference type="ARBA" id="ARBA00001968"/>
    </source>
</evidence>
<dbReference type="Gene3D" id="3.40.50.150">
    <property type="entry name" value="Vaccinia Virus protein VP39"/>
    <property type="match status" value="1"/>
</dbReference>
<feature type="transmembrane region" description="Helical" evidence="6">
    <location>
        <begin position="318"/>
        <end position="337"/>
    </location>
</feature>
<feature type="domain" description="Calcineurin-like phosphoesterase" evidence="7">
    <location>
        <begin position="612"/>
        <end position="836"/>
    </location>
</feature>
<dbReference type="Pfam" id="PF01596">
    <property type="entry name" value="Methyltransf_3"/>
    <property type="match status" value="1"/>
</dbReference>
<dbReference type="PANTHER" id="PTHR32440">
    <property type="entry name" value="PHOSPHATASE DCR2-RELATED-RELATED"/>
    <property type="match status" value="1"/>
</dbReference>
<comment type="similarity">
    <text evidence="5">Belongs to the class I-like SAM-binding methyltransferase superfamily. Cation-dependent O-methyltransferase family.</text>
</comment>
<feature type="transmembrane region" description="Helical" evidence="6">
    <location>
        <begin position="420"/>
        <end position="441"/>
    </location>
</feature>
<keyword evidence="2" id="KW-0489">Methyltransferase</keyword>
<dbReference type="EMBL" id="JBBPBN010000152">
    <property type="protein sequence ID" value="KAK8975080.1"/>
    <property type="molecule type" value="Genomic_DNA"/>
</dbReference>
<evidence type="ECO:0000313" key="8">
    <source>
        <dbReference type="EMBL" id="KAK8975080.1"/>
    </source>
</evidence>
<keyword evidence="3" id="KW-0808">Transferase</keyword>
<name>A0ABR2NG52_9ROSI</name>
<keyword evidence="9" id="KW-1185">Reference proteome</keyword>